<dbReference type="InterPro" id="IPR003111">
    <property type="entry name" value="Lon_prtase_N"/>
</dbReference>
<dbReference type="Pfam" id="PF02190">
    <property type="entry name" value="LON_substr_bdg"/>
    <property type="match status" value="1"/>
</dbReference>
<sequence>MLKRPVSPLDVPNSVPVFPLSGALLLPFSHRPLNIFEPRYVEMVDAALRGDRLVGLIQPEDTSLESPPGRAPLQKIGCLGRLTHFEENGEGRYFIILEGITRFMLKSELTVMTPFRQCVIDTTPFASDFVRDHGEEEVDRERFVKMMRDYAEFANIELNWDEIERTGTADLVNFCCMVSPYGAAEKQVLLEAPSLLDRAETLIAMTEYEMHRGGAGGGAPLN</sequence>
<dbReference type="PROSITE" id="PS51787">
    <property type="entry name" value="LON_N"/>
    <property type="match status" value="1"/>
</dbReference>
<protein>
    <recommendedName>
        <fullName evidence="1">Lon N-terminal domain-containing protein</fullName>
    </recommendedName>
</protein>
<evidence type="ECO:0000313" key="3">
    <source>
        <dbReference type="Proteomes" id="UP000033632"/>
    </source>
</evidence>
<comment type="caution">
    <text evidence="2">The sequence shown here is derived from an EMBL/GenBank/DDBJ whole genome shotgun (WGS) entry which is preliminary data.</text>
</comment>
<dbReference type="SUPFAM" id="SSF88697">
    <property type="entry name" value="PUA domain-like"/>
    <property type="match status" value="1"/>
</dbReference>
<dbReference type="Proteomes" id="UP000033632">
    <property type="component" value="Unassembled WGS sequence"/>
</dbReference>
<dbReference type="EMBL" id="JZEX01000192">
    <property type="protein sequence ID" value="KKB06890.1"/>
    <property type="molecule type" value="Genomic_DNA"/>
</dbReference>
<evidence type="ECO:0000313" key="2">
    <source>
        <dbReference type="EMBL" id="KKB06890.1"/>
    </source>
</evidence>
<dbReference type="Gene3D" id="2.30.130.40">
    <property type="entry name" value="LON domain-like"/>
    <property type="match status" value="1"/>
</dbReference>
<dbReference type="SMART" id="SM00464">
    <property type="entry name" value="LON"/>
    <property type="match status" value="1"/>
</dbReference>
<proteinExistence type="predicted"/>
<accession>A0A0F5FE75</accession>
<keyword evidence="3" id="KW-1185">Reference proteome</keyword>
<dbReference type="OrthoDB" id="9806457at2"/>
<evidence type="ECO:0000259" key="1">
    <source>
        <dbReference type="PROSITE" id="PS51787"/>
    </source>
</evidence>
<name>A0A0F5FE75_9HYPH</name>
<dbReference type="STRING" id="443610.VE25_20685"/>
<dbReference type="AlphaFoldDB" id="A0A0F5FE75"/>
<gene>
    <name evidence="2" type="ORF">VE25_20685</name>
</gene>
<dbReference type="RefSeq" id="WP_046110570.1">
    <property type="nucleotide sequence ID" value="NZ_JZEX01000192.1"/>
</dbReference>
<dbReference type="PANTHER" id="PTHR46732:SF8">
    <property type="entry name" value="ATP-DEPENDENT PROTEASE LA (LON) DOMAIN PROTEIN"/>
    <property type="match status" value="1"/>
</dbReference>
<dbReference type="PATRIC" id="fig|443610.3.peg.2460"/>
<reference evidence="2 3" key="1">
    <citation type="submission" date="2015-03" db="EMBL/GenBank/DDBJ databases">
        <authorList>
            <person name="Hassan Y.I."/>
            <person name="Lepp D."/>
            <person name="Li X.-Z."/>
            <person name="Zhou T."/>
        </authorList>
    </citation>
    <scope>NUCLEOTIDE SEQUENCE [LARGE SCALE GENOMIC DNA]</scope>
    <source>
        <strain evidence="2 3">BD-c194</strain>
    </source>
</reference>
<dbReference type="PANTHER" id="PTHR46732">
    <property type="entry name" value="ATP-DEPENDENT PROTEASE LA (LON) DOMAIN PROTEIN"/>
    <property type="match status" value="1"/>
</dbReference>
<feature type="domain" description="Lon N-terminal" evidence="1">
    <location>
        <begin position="15"/>
        <end position="210"/>
    </location>
</feature>
<dbReference type="InterPro" id="IPR015947">
    <property type="entry name" value="PUA-like_sf"/>
</dbReference>
<organism evidence="2 3">
    <name type="scientific">Devosia geojensis</name>
    <dbReference type="NCBI Taxonomy" id="443610"/>
    <lineage>
        <taxon>Bacteria</taxon>
        <taxon>Pseudomonadati</taxon>
        <taxon>Pseudomonadota</taxon>
        <taxon>Alphaproteobacteria</taxon>
        <taxon>Hyphomicrobiales</taxon>
        <taxon>Devosiaceae</taxon>
        <taxon>Devosia</taxon>
    </lineage>
</organism>
<dbReference type="InterPro" id="IPR046336">
    <property type="entry name" value="Lon_prtase_N_sf"/>
</dbReference>